<name>A0A8C9VM02_SCLFO</name>
<reference evidence="6" key="3">
    <citation type="submission" date="2025-09" db="UniProtKB">
        <authorList>
            <consortium name="Ensembl"/>
        </authorList>
    </citation>
    <scope>IDENTIFICATION</scope>
</reference>
<dbReference type="CDD" id="cd22292">
    <property type="entry name" value="cc_Cep135_MBD"/>
    <property type="match status" value="1"/>
</dbReference>
<reference evidence="6" key="2">
    <citation type="submission" date="2025-08" db="UniProtKB">
        <authorList>
            <consortium name="Ensembl"/>
        </authorList>
    </citation>
    <scope>IDENTIFICATION</scope>
</reference>
<feature type="coiled-coil region" evidence="5">
    <location>
        <begin position="199"/>
        <end position="233"/>
    </location>
</feature>
<gene>
    <name evidence="6" type="primary">cep135</name>
</gene>
<protein>
    <submittedName>
        <fullName evidence="6">Centrosomal protein 135</fullName>
    </submittedName>
</protein>
<feature type="coiled-coil region" evidence="5">
    <location>
        <begin position="884"/>
        <end position="1079"/>
    </location>
</feature>
<evidence type="ECO:0000256" key="5">
    <source>
        <dbReference type="SAM" id="Coils"/>
    </source>
</evidence>
<evidence type="ECO:0000256" key="4">
    <source>
        <dbReference type="ARBA" id="ARBA00038123"/>
    </source>
</evidence>
<dbReference type="SUPFAM" id="SSF57997">
    <property type="entry name" value="Tropomyosin"/>
    <property type="match status" value="1"/>
</dbReference>
<feature type="coiled-coil region" evidence="5">
    <location>
        <begin position="75"/>
        <end position="148"/>
    </location>
</feature>
<evidence type="ECO:0000256" key="3">
    <source>
        <dbReference type="ARBA" id="ARBA00023212"/>
    </source>
</evidence>
<evidence type="ECO:0000313" key="6">
    <source>
        <dbReference type="Ensembl" id="ENSSFOP00015061974.1"/>
    </source>
</evidence>
<dbReference type="GeneTree" id="ENSGT00940000165649"/>
<keyword evidence="3" id="KW-0206">Cytoskeleton</keyword>
<evidence type="ECO:0000256" key="1">
    <source>
        <dbReference type="ARBA" id="ARBA00004114"/>
    </source>
</evidence>
<dbReference type="PANTHER" id="PTHR20544:SF1">
    <property type="entry name" value="CENTROSOMAL PROTEIN 135KDA"/>
    <property type="match status" value="1"/>
</dbReference>
<feature type="coiled-coil region" evidence="5">
    <location>
        <begin position="288"/>
        <end position="398"/>
    </location>
</feature>
<dbReference type="Proteomes" id="UP000694397">
    <property type="component" value="Chromosome 9"/>
</dbReference>
<keyword evidence="5" id="KW-0175">Coiled coil</keyword>
<dbReference type="Gene3D" id="1.10.287.1490">
    <property type="match status" value="1"/>
</dbReference>
<accession>A0A8C9VM02</accession>
<dbReference type="InterPro" id="IPR051877">
    <property type="entry name" value="Centriole_BasalBody_StrucProt"/>
</dbReference>
<evidence type="ECO:0000256" key="2">
    <source>
        <dbReference type="ARBA" id="ARBA00022490"/>
    </source>
</evidence>
<keyword evidence="7" id="KW-1185">Reference proteome</keyword>
<feature type="coiled-coil region" evidence="5">
    <location>
        <begin position="592"/>
        <end position="806"/>
    </location>
</feature>
<sequence length="1100" mass="126073">MSCSAERRFLALRKRLDQLGYRESLGTESLALVDRLFSDLVHTTESLRNAKLSLAKTEKESRNVDAVLGPYRTDNARLVRENNELHLDLLKLREEKDRLARELKGCTRKLEHETTDLKFLNNQYVQKVRALERENAVKSERIQQLQERNMQAVVQTPGGKKRTIPFRRQRMQIDELLPPSSGPSAVVSQPDDPYIADLLQVADDRIHELQQDLTRLKLELDRAQEGIKHLNTQVAERDREIERLGRVLHGGRPHDVISLEAQNISNEKLIAHLNLQMEYLQEANGVLKQQLQERQQSASSQVAHLSARNQELCQELSHIDQLAEQLQKDKDLVLVTADQELQEAKQEIERQHRQIEHLEKVHKTQELRSQLADVSEQKEDMEGLLNFLEEEKRRLAVTNLLFCGAEKELVLELERMRAHFGVCGKDRSPSRLDAFVRSLEDDRDFYKLEAERLCRAGHGTWARSPRRGKVGNLLKSVQEKKELQNVLLDVEKQMQEIQAKVRALTAERDMLRMQQQQAQEELLQLQRDMPSSQVAEKDRGVEDLQKAAMERDALRERLKVLEPPPCLPACLPDSQLCPLVYCSEHNMSCCHVLQLEAERTELRAQVSLLTKSSLALEEELRARASASERAAEEAAQQRAETSALRSEQMEQSLSDCQHQVSVKKNELLAAQQQIEKQEKKIAELSRHSFEHGDEMAVLQKTVSALDREKDALQEQVDQKTEKIAGLLEELSSKEKSLAHVRSTIADMENSLQLLQGALSGREREINSLRQQLDVAQEELAAMGQERELTLRENRRLQDDLATMTRENQAVHVELEQAMRDQDDLKMRVHSYIAEVARVENMMALKEQENRDLLEQFRSAHLQAEDRELKLQQVEGTNSSIRLELLTADTERRHLRERVSHLEREIEEHMNAQQAYEQQASSLTKSMAHLEAELRAAQAEKVDVLTDLAAVRELCVKLDSSKEVMGRQLTSKSMELERVMAELEDVRSEAELLKQQLSSERLALKNLETLLSAVRQKEFQSHVSVSEKEGELKALKERLALADTMTAGHVREVSQLRGKLSQLQTEMDVLKRQLTNDNKSVKRGILNCSSPQTPIQCQLAS</sequence>
<dbReference type="PANTHER" id="PTHR20544">
    <property type="entry name" value="CENTROSOMAL PROTEIN CEP135"/>
    <property type="match status" value="1"/>
</dbReference>
<organism evidence="6 7">
    <name type="scientific">Scleropages formosus</name>
    <name type="common">Asian bonytongue</name>
    <name type="synonym">Osteoglossum formosum</name>
    <dbReference type="NCBI Taxonomy" id="113540"/>
    <lineage>
        <taxon>Eukaryota</taxon>
        <taxon>Metazoa</taxon>
        <taxon>Chordata</taxon>
        <taxon>Craniata</taxon>
        <taxon>Vertebrata</taxon>
        <taxon>Euteleostomi</taxon>
        <taxon>Actinopterygii</taxon>
        <taxon>Neopterygii</taxon>
        <taxon>Teleostei</taxon>
        <taxon>Osteoglossocephala</taxon>
        <taxon>Osteoglossomorpha</taxon>
        <taxon>Osteoglossiformes</taxon>
        <taxon>Osteoglossidae</taxon>
        <taxon>Scleropages</taxon>
    </lineage>
</organism>
<dbReference type="AlphaFoldDB" id="A0A8C9VM02"/>
<keyword evidence="2" id="KW-0963">Cytoplasm</keyword>
<comment type="subcellular location">
    <subcellularLocation>
        <location evidence="1">Cytoplasm</location>
        <location evidence="1">Cytoskeleton</location>
        <location evidence="1">Microtubule organizing center</location>
        <location evidence="1">Centrosome</location>
        <location evidence="1">Centriole</location>
    </subcellularLocation>
</comment>
<dbReference type="GO" id="GO:0005814">
    <property type="term" value="C:centriole"/>
    <property type="evidence" value="ECO:0007669"/>
    <property type="project" value="UniProtKB-SubCell"/>
</dbReference>
<proteinExistence type="inferred from homology"/>
<dbReference type="Ensembl" id="ENSSFOT00015061358.1">
    <property type="protein sequence ID" value="ENSSFOP00015061974.1"/>
    <property type="gene ID" value="ENSSFOG00015017131.2"/>
</dbReference>
<feature type="coiled-coil region" evidence="5">
    <location>
        <begin position="480"/>
        <end position="528"/>
    </location>
</feature>
<comment type="similarity">
    <text evidence="4">Belongs to the CEP135/TSGA10 family.</text>
</comment>
<dbReference type="OrthoDB" id="10254663at2759"/>
<evidence type="ECO:0000313" key="7">
    <source>
        <dbReference type="Proteomes" id="UP000694397"/>
    </source>
</evidence>
<reference evidence="6 7" key="1">
    <citation type="submission" date="2019-04" db="EMBL/GenBank/DDBJ databases">
        <authorList>
            <consortium name="Wellcome Sanger Institute Data Sharing"/>
        </authorList>
    </citation>
    <scope>NUCLEOTIDE SEQUENCE [LARGE SCALE GENOMIC DNA]</scope>
</reference>